<evidence type="ECO:0000313" key="13">
    <source>
        <dbReference type="Proteomes" id="UP000075886"/>
    </source>
</evidence>
<dbReference type="Proteomes" id="UP000075886">
    <property type="component" value="Unassembled WGS sequence"/>
</dbReference>
<evidence type="ECO:0000256" key="4">
    <source>
        <dbReference type="ARBA" id="ARBA00022857"/>
    </source>
</evidence>
<comment type="subcellular location">
    <subcellularLocation>
        <location evidence="1">Membrane</location>
        <topology evidence="1">Multi-pass membrane protein</topology>
    </subcellularLocation>
</comment>
<evidence type="ECO:0000256" key="1">
    <source>
        <dbReference type="ARBA" id="ARBA00004141"/>
    </source>
</evidence>
<name>A0A182QKV4_9DIPT</name>
<dbReference type="PANTHER" id="PTHR24322">
    <property type="entry name" value="PKSB"/>
    <property type="match status" value="1"/>
</dbReference>
<dbReference type="PRINTS" id="PR00080">
    <property type="entry name" value="SDRFAMILY"/>
</dbReference>
<evidence type="ECO:0000256" key="11">
    <source>
        <dbReference type="ARBA" id="ARBA00082544"/>
    </source>
</evidence>
<reference evidence="12" key="2">
    <citation type="submission" date="2020-05" db="UniProtKB">
        <authorList>
            <consortium name="EnsemblMetazoa"/>
        </authorList>
    </citation>
    <scope>IDENTIFICATION</scope>
    <source>
        <strain evidence="12">FAR1</strain>
    </source>
</reference>
<dbReference type="GO" id="GO:0005811">
    <property type="term" value="C:lipid droplet"/>
    <property type="evidence" value="ECO:0007669"/>
    <property type="project" value="TreeGrafter"/>
</dbReference>
<dbReference type="InterPro" id="IPR002347">
    <property type="entry name" value="SDR_fam"/>
</dbReference>
<keyword evidence="3" id="KW-0812">Transmembrane</keyword>
<keyword evidence="8" id="KW-0472">Membrane</keyword>
<keyword evidence="7" id="KW-0443">Lipid metabolism</keyword>
<reference evidence="13" key="1">
    <citation type="submission" date="2014-01" db="EMBL/GenBank/DDBJ databases">
        <title>The Genome Sequence of Anopheles farauti FAR1 (V2).</title>
        <authorList>
            <consortium name="The Broad Institute Genomics Platform"/>
            <person name="Neafsey D.E."/>
            <person name="Besansky N."/>
            <person name="Howell P."/>
            <person name="Walton C."/>
            <person name="Young S.K."/>
            <person name="Zeng Q."/>
            <person name="Gargeya S."/>
            <person name="Fitzgerald M."/>
            <person name="Haas B."/>
            <person name="Abouelleil A."/>
            <person name="Allen A.W."/>
            <person name="Alvarado L."/>
            <person name="Arachchi H.M."/>
            <person name="Berlin A.M."/>
            <person name="Chapman S.B."/>
            <person name="Gainer-Dewar J."/>
            <person name="Goldberg J."/>
            <person name="Griggs A."/>
            <person name="Gujja S."/>
            <person name="Hansen M."/>
            <person name="Howarth C."/>
            <person name="Imamovic A."/>
            <person name="Ireland A."/>
            <person name="Larimer J."/>
            <person name="McCowan C."/>
            <person name="Murphy C."/>
            <person name="Pearson M."/>
            <person name="Poon T.W."/>
            <person name="Priest M."/>
            <person name="Roberts A."/>
            <person name="Saif S."/>
            <person name="Shea T."/>
            <person name="Sisk P."/>
            <person name="Sykes S."/>
            <person name="Wortman J."/>
            <person name="Nusbaum C."/>
            <person name="Birren B."/>
        </authorList>
    </citation>
    <scope>NUCLEOTIDE SEQUENCE [LARGE SCALE GENOMIC DNA]</scope>
    <source>
        <strain evidence="13">FAR1</strain>
    </source>
</reference>
<evidence type="ECO:0000256" key="7">
    <source>
        <dbReference type="ARBA" id="ARBA00023098"/>
    </source>
</evidence>
<comment type="function">
    <text evidence="9">Catalyzes the reduction of all-trans-retinal to all-trans-retinol in the presence of NADPH.</text>
</comment>
<evidence type="ECO:0000256" key="5">
    <source>
        <dbReference type="ARBA" id="ARBA00022989"/>
    </source>
</evidence>
<sequence length="737" mass="84072">MPWNARVLALVEDHFFEHVGILRMLQSWFWDVGIPYWSVAAMHQPTYLKYFLEHANQTILVNAPLDFDTVYTYRRMKNEHRVTVVYHYLNSLPYTFLNPRKRIDGIDYVLFGLLFEYLKLDAKLVHIRKRTESETRDMLMRVVQNLLDQHIDFMMTRRVVDIKFLPMFVVPEPITFCLVVPRQRNLQLFSSLIQPFTSELWISLACGVAAAYGVKLLTQTETKLGRLMKRFLNGPLMGSFIDITLDILSFVLIESYLAQITSLLLVQQYRRDPQTLEEFFATDIPIQMLESHDDFLLSLSPNVSKAIMKRAVVMETKMELLSEQYAYFDSVGRAAYSLTMVRKVDPITGLRANFILQQPLISSPTAYLFARNAAPLRDYFALHLEWMRAFGFMHLVDVHFVFLQTMAAREEDHISPYQWAEPVPLKTSVQRFRALLETVLNVLMFALESIPLWWEALAAQFRTPRMKIISGQTALVTGGANGLGQAIAISLAKEGCNVAVVDVDETNAQETVAKLRRYNVSAEAYKVDVSDYEAVRQLGRDVERDLGPVDILVNNAGILPTSFSVDALPSHAKRSMEVNVLSGFWTTQTFIDSMIRRRKGHIVAVSSIAGYIAPGWAKTYAATKFAIRGFMDALEDDLYLRGQAEHVRTTTVFPFTFNTRKQAIRLLKSSSGLTRLSIYEPALLGECVVKAIKTNQRKLVVPGPVSPFQLSIFENMPVKVRQLLTRTMAQGEVKLVD</sequence>
<dbReference type="SUPFAM" id="SSF51735">
    <property type="entry name" value="NAD(P)-binding Rossmann-fold domains"/>
    <property type="match status" value="1"/>
</dbReference>
<accession>A0A182QKV4</accession>
<evidence type="ECO:0000256" key="3">
    <source>
        <dbReference type="ARBA" id="ARBA00022692"/>
    </source>
</evidence>
<dbReference type="SUPFAM" id="SSF53850">
    <property type="entry name" value="Periplasmic binding protein-like II"/>
    <property type="match status" value="1"/>
</dbReference>
<evidence type="ECO:0000256" key="9">
    <source>
        <dbReference type="ARBA" id="ARBA00059620"/>
    </source>
</evidence>
<dbReference type="Pfam" id="PF00106">
    <property type="entry name" value="adh_short"/>
    <property type="match status" value="1"/>
</dbReference>
<dbReference type="GO" id="GO:0016020">
    <property type="term" value="C:membrane"/>
    <property type="evidence" value="ECO:0007669"/>
    <property type="project" value="UniProtKB-SubCell"/>
</dbReference>
<keyword evidence="13" id="KW-1185">Reference proteome</keyword>
<dbReference type="EnsemblMetazoa" id="AFAF012254-RA">
    <property type="protein sequence ID" value="AFAF012254-PA"/>
    <property type="gene ID" value="AFAF012254"/>
</dbReference>
<dbReference type="AlphaFoldDB" id="A0A182QKV4"/>
<dbReference type="InterPro" id="IPR036291">
    <property type="entry name" value="NAD(P)-bd_dom_sf"/>
</dbReference>
<evidence type="ECO:0000256" key="10">
    <source>
        <dbReference type="ARBA" id="ARBA00068717"/>
    </source>
</evidence>
<evidence type="ECO:0000313" key="12">
    <source>
        <dbReference type="EnsemblMetazoa" id="AFAF012254-PA"/>
    </source>
</evidence>
<dbReference type="FunFam" id="3.40.50.720:FF:000131">
    <property type="entry name" value="Short-chain dehydrogenase/reductase 3"/>
    <property type="match status" value="1"/>
</dbReference>
<comment type="similarity">
    <text evidence="2">Belongs to the short-chain dehydrogenases/reductases (SDR) family.</text>
</comment>
<proteinExistence type="inferred from homology"/>
<keyword evidence="5" id="KW-1133">Transmembrane helix</keyword>
<evidence type="ECO:0000256" key="6">
    <source>
        <dbReference type="ARBA" id="ARBA00023002"/>
    </source>
</evidence>
<evidence type="ECO:0000256" key="2">
    <source>
        <dbReference type="ARBA" id="ARBA00006484"/>
    </source>
</evidence>
<dbReference type="VEuPathDB" id="VectorBase:AFAF012254"/>
<evidence type="ECO:0000256" key="8">
    <source>
        <dbReference type="ARBA" id="ARBA00023136"/>
    </source>
</evidence>
<keyword evidence="6" id="KW-0560">Oxidoreductase</keyword>
<protein>
    <recommendedName>
        <fullName evidence="10">Short-chain dehydrogenase/reductase 3</fullName>
    </recommendedName>
    <alternativeName>
        <fullName evidence="11">Retinal short-chain dehydrogenase/reductase 1</fullName>
    </alternativeName>
</protein>
<dbReference type="Gene3D" id="3.40.50.720">
    <property type="entry name" value="NAD(P)-binding Rossmann-like Domain"/>
    <property type="match status" value="1"/>
</dbReference>
<dbReference type="GO" id="GO:0052650">
    <property type="term" value="F:all-trans-retinol dehydrogenase (NADP+) activity"/>
    <property type="evidence" value="ECO:0007669"/>
    <property type="project" value="UniProtKB-ARBA"/>
</dbReference>
<dbReference type="PRINTS" id="PR00081">
    <property type="entry name" value="GDHRDH"/>
</dbReference>
<keyword evidence="4" id="KW-0521">NADP</keyword>
<dbReference type="STRING" id="69004.A0A182QKV4"/>
<dbReference type="PANTHER" id="PTHR24322:SF748">
    <property type="entry name" value="FI23927P1-RELATED"/>
    <property type="match status" value="1"/>
</dbReference>
<dbReference type="EMBL" id="AXCN02000015">
    <property type="status" value="NOT_ANNOTATED_CDS"/>
    <property type="molecule type" value="Genomic_DNA"/>
</dbReference>
<organism evidence="12 13">
    <name type="scientific">Anopheles farauti</name>
    <dbReference type="NCBI Taxonomy" id="69004"/>
    <lineage>
        <taxon>Eukaryota</taxon>
        <taxon>Metazoa</taxon>
        <taxon>Ecdysozoa</taxon>
        <taxon>Arthropoda</taxon>
        <taxon>Hexapoda</taxon>
        <taxon>Insecta</taxon>
        <taxon>Pterygota</taxon>
        <taxon>Neoptera</taxon>
        <taxon>Endopterygota</taxon>
        <taxon>Diptera</taxon>
        <taxon>Nematocera</taxon>
        <taxon>Culicoidea</taxon>
        <taxon>Culicidae</taxon>
        <taxon>Anophelinae</taxon>
        <taxon>Anopheles</taxon>
    </lineage>
</organism>